<keyword evidence="4" id="KW-1185">Reference proteome</keyword>
<dbReference type="PANTHER" id="PTHR47926">
    <property type="entry name" value="PENTATRICOPEPTIDE REPEAT-CONTAINING PROTEIN"/>
    <property type="match status" value="1"/>
</dbReference>
<feature type="repeat" description="PPR" evidence="2">
    <location>
        <begin position="210"/>
        <end position="244"/>
    </location>
</feature>
<dbReference type="FunFam" id="1.25.40.10:FF:000090">
    <property type="entry name" value="Pentatricopeptide repeat-containing protein, chloroplastic"/>
    <property type="match status" value="1"/>
</dbReference>
<dbReference type="Gene3D" id="1.25.40.10">
    <property type="entry name" value="Tetratricopeptide repeat domain"/>
    <property type="match status" value="4"/>
</dbReference>
<feature type="repeat" description="PPR" evidence="2">
    <location>
        <begin position="245"/>
        <end position="279"/>
    </location>
</feature>
<dbReference type="Proteomes" id="UP001497516">
    <property type="component" value="Chromosome 1"/>
</dbReference>
<dbReference type="AlphaFoldDB" id="A0AAV2CHQ2"/>
<accession>A0AAV2CHQ2</accession>
<name>A0AAV2CHQ2_9ROSI</name>
<dbReference type="InterPro" id="IPR011990">
    <property type="entry name" value="TPR-like_helical_dom_sf"/>
</dbReference>
<evidence type="ECO:0008006" key="5">
    <source>
        <dbReference type="Google" id="ProtNLM"/>
    </source>
</evidence>
<sequence>MRHVSASQYLIHQYALKPSRLAISSVHRYFGTRRSGSLDSLDSLLQGCARVQQCEQVHAKFIVSGSNSSAFLASRLVSTYARFGRLSDAQMAFDSRSQLDCFSNQILWNSILRASVSGERCVNALNLYARMRKFGNLGDGYTFPLVIRACRQLGGNGRKSSRLSQVVHCHAIEAGFHSHLQVSNELIAMYAKLGRMVDARKVFEGMGVRTTLSWNMMVSGYSFNCDCVAALDIFRRMESEGLEPNLVTWTSLLSSHARSGLSLETLKLFSLMRKKGIGVNAEALAVILSVCPDLGAFHTGKAIHCHVIKDGFEDYSFVKHSLISLYGKSGNVIEAQILFEKIENKNTVSWNALITSYADAGLCDEAFEVFSQMERPDIVSWTAVISGFAANEREEDGLNLFRRMQIAANVTANAVTICSVLSACAELSALNLGKEIHGYTTRTFLCNELLVSNSLVDMYAKCGNLKEGRRVFERIEGKDVISWNSIIKGHGMHGLGVEALQMFDRMITNGHRPDGITFIAILSACSHAGLVSQGRLLFDKMVSKYRIEPRMEHYACTVDLLGRSGLLEEASEVVKNMPMEPNNCVLGALLNSCRMHKNTAFAENVASRMFGLVSESSWSYTLMSNIYAGNGKWEDSARERVSARSKGLKKAVGQSWIEVKKKVCKFAAGDCLEEKDSEEIFQVLKGLTIQMEDISDDDDIMFGKLMKLKY</sequence>
<keyword evidence="1" id="KW-0677">Repeat</keyword>
<dbReference type="Pfam" id="PF20431">
    <property type="entry name" value="E_motif"/>
    <property type="match status" value="1"/>
</dbReference>
<dbReference type="PROSITE" id="PS51375">
    <property type="entry name" value="PPR"/>
    <property type="match status" value="4"/>
</dbReference>
<evidence type="ECO:0000313" key="3">
    <source>
        <dbReference type="EMBL" id="CAL1355950.1"/>
    </source>
</evidence>
<dbReference type="FunFam" id="1.25.40.10:FF:000393">
    <property type="entry name" value="Pentatricopeptide repeat-containing protein At1g20230"/>
    <property type="match status" value="2"/>
</dbReference>
<proteinExistence type="predicted"/>
<protein>
    <recommendedName>
        <fullName evidence="5">Pentatricopeptide repeat-containing protein</fullName>
    </recommendedName>
</protein>
<gene>
    <name evidence="3" type="ORF">LTRI10_LOCUS3679</name>
</gene>
<dbReference type="Pfam" id="PF13041">
    <property type="entry name" value="PPR_2"/>
    <property type="match status" value="2"/>
</dbReference>
<organism evidence="3 4">
    <name type="scientific">Linum trigynum</name>
    <dbReference type="NCBI Taxonomy" id="586398"/>
    <lineage>
        <taxon>Eukaryota</taxon>
        <taxon>Viridiplantae</taxon>
        <taxon>Streptophyta</taxon>
        <taxon>Embryophyta</taxon>
        <taxon>Tracheophyta</taxon>
        <taxon>Spermatophyta</taxon>
        <taxon>Magnoliopsida</taxon>
        <taxon>eudicotyledons</taxon>
        <taxon>Gunneridae</taxon>
        <taxon>Pentapetalae</taxon>
        <taxon>rosids</taxon>
        <taxon>fabids</taxon>
        <taxon>Malpighiales</taxon>
        <taxon>Linaceae</taxon>
        <taxon>Linum</taxon>
    </lineage>
</organism>
<dbReference type="EMBL" id="OZ034813">
    <property type="protein sequence ID" value="CAL1355950.1"/>
    <property type="molecule type" value="Genomic_DNA"/>
</dbReference>
<dbReference type="InterPro" id="IPR046848">
    <property type="entry name" value="E_motif"/>
</dbReference>
<feature type="repeat" description="PPR" evidence="2">
    <location>
        <begin position="479"/>
        <end position="513"/>
    </location>
</feature>
<evidence type="ECO:0000256" key="1">
    <source>
        <dbReference type="ARBA" id="ARBA00022737"/>
    </source>
</evidence>
<evidence type="ECO:0000256" key="2">
    <source>
        <dbReference type="PROSITE-ProRule" id="PRU00708"/>
    </source>
</evidence>
<dbReference type="GO" id="GO:0009451">
    <property type="term" value="P:RNA modification"/>
    <property type="evidence" value="ECO:0007669"/>
    <property type="project" value="InterPro"/>
</dbReference>
<dbReference type="InterPro" id="IPR002885">
    <property type="entry name" value="PPR_rpt"/>
</dbReference>
<dbReference type="Pfam" id="PF01535">
    <property type="entry name" value="PPR"/>
    <property type="match status" value="4"/>
</dbReference>
<reference evidence="3 4" key="1">
    <citation type="submission" date="2024-04" db="EMBL/GenBank/DDBJ databases">
        <authorList>
            <person name="Fracassetti M."/>
        </authorList>
    </citation>
    <scope>NUCLEOTIDE SEQUENCE [LARGE SCALE GENOMIC DNA]</scope>
</reference>
<dbReference type="PANTHER" id="PTHR47926:SF389">
    <property type="entry name" value="PENTATRICOPEPTIDE PROTEIN-RELATED"/>
    <property type="match status" value="1"/>
</dbReference>
<evidence type="ECO:0000313" key="4">
    <source>
        <dbReference type="Proteomes" id="UP001497516"/>
    </source>
</evidence>
<feature type="repeat" description="PPR" evidence="2">
    <location>
        <begin position="346"/>
        <end position="380"/>
    </location>
</feature>
<dbReference type="NCBIfam" id="TIGR00756">
    <property type="entry name" value="PPR"/>
    <property type="match status" value="4"/>
</dbReference>
<dbReference type="GO" id="GO:0003723">
    <property type="term" value="F:RNA binding"/>
    <property type="evidence" value="ECO:0007669"/>
    <property type="project" value="InterPro"/>
</dbReference>
<dbReference type="InterPro" id="IPR046960">
    <property type="entry name" value="PPR_At4g14850-like_plant"/>
</dbReference>